<organism evidence="1">
    <name type="scientific">Bartonella rochalimae ATCC BAA-1498</name>
    <dbReference type="NCBI Taxonomy" id="685782"/>
    <lineage>
        <taxon>Bacteria</taxon>
        <taxon>Pseudomonadati</taxon>
        <taxon>Pseudomonadota</taxon>
        <taxon>Alphaproteobacteria</taxon>
        <taxon>Hyphomicrobiales</taxon>
        <taxon>Bartonellaceae</taxon>
        <taxon>Bartonella</taxon>
    </lineage>
</organism>
<protein>
    <submittedName>
        <fullName evidence="1">Uncharacterized protein</fullName>
    </submittedName>
</protein>
<gene>
    <name evidence="1" type="ORF">BARRO_50231</name>
</gene>
<dbReference type="AlphaFoldDB" id="E6YLY0"/>
<evidence type="ECO:0000313" key="1">
    <source>
        <dbReference type="EMBL" id="CBI77882.1"/>
    </source>
</evidence>
<proteinExistence type="predicted"/>
<dbReference type="EMBL" id="FN645459">
    <property type="protein sequence ID" value="CBI77882.1"/>
    <property type="molecule type" value="Genomic_DNA"/>
</dbReference>
<reference evidence="1" key="1">
    <citation type="journal article" date="2011" name="PLoS Genet.">
        <title>Parallel evolution of a type IV secretion system in radiating lineages of the host-restricted bacterial pathogen Bartonella.</title>
        <authorList>
            <person name="Engel P."/>
            <person name="Salzburger W."/>
            <person name="Liesch M."/>
            <person name="Chang C.C."/>
            <person name="Maruyama S."/>
            <person name="Lanz C."/>
            <person name="Calteau A."/>
            <person name="Lajus A."/>
            <person name="Medigue C."/>
            <person name="Schuster S.C."/>
            <person name="Dehio C."/>
        </authorList>
    </citation>
    <scope>NUCLEOTIDE SEQUENCE</scope>
    <source>
        <strain evidence="1">ATCC BAA-1498</strain>
    </source>
</reference>
<sequence>MYNKLKIFDTNVINNQLVFKIKYYYGFIIAFNLCVQRYNSNFAIFY</sequence>
<accession>E6YLY0</accession>
<name>E6YLY0_9HYPH</name>